<dbReference type="GO" id="GO:0050201">
    <property type="term" value="F:fucokinase activity"/>
    <property type="evidence" value="ECO:0007669"/>
    <property type="project" value="TreeGrafter"/>
</dbReference>
<keyword evidence="1" id="KW-0808">Transferase</keyword>
<dbReference type="OrthoDB" id="271303at2759"/>
<keyword evidence="2" id="KW-0418">Kinase</keyword>
<evidence type="ECO:0000256" key="2">
    <source>
        <dbReference type="ARBA" id="ARBA00022777"/>
    </source>
</evidence>
<dbReference type="InterPro" id="IPR014721">
    <property type="entry name" value="Ribsml_uS5_D2-typ_fold_subgr"/>
</dbReference>
<proteinExistence type="predicted"/>
<dbReference type="EMBL" id="KN716358">
    <property type="protein sequence ID" value="KJH46333.1"/>
    <property type="molecule type" value="Genomic_DNA"/>
</dbReference>
<reference evidence="4" key="2">
    <citation type="journal article" date="2016" name="Sci. Rep.">
        <title>Dictyocaulus viviparus genome, variome and transcriptome elucidate lungworm biology and support future intervention.</title>
        <authorList>
            <person name="McNulty S.N."/>
            <person name="Strube C."/>
            <person name="Rosa B.A."/>
            <person name="Martin J.C."/>
            <person name="Tyagi R."/>
            <person name="Choi Y.J."/>
            <person name="Wang Q."/>
            <person name="Hallsworth Pepin K."/>
            <person name="Zhang X."/>
            <person name="Ozersky P."/>
            <person name="Wilson R.K."/>
            <person name="Sternberg P.W."/>
            <person name="Gasser R.B."/>
            <person name="Mitreva M."/>
        </authorList>
    </citation>
    <scope>NUCLEOTIDE SEQUENCE [LARGE SCALE GENOMIC DNA]</scope>
    <source>
        <strain evidence="4">HannoverDv2000</strain>
    </source>
</reference>
<dbReference type="InterPro" id="IPR052203">
    <property type="entry name" value="GHMP_Kinase-Related"/>
</dbReference>
<organism evidence="3 4">
    <name type="scientific">Dictyocaulus viviparus</name>
    <name type="common">Bovine lungworm</name>
    <dbReference type="NCBI Taxonomy" id="29172"/>
    <lineage>
        <taxon>Eukaryota</taxon>
        <taxon>Metazoa</taxon>
        <taxon>Ecdysozoa</taxon>
        <taxon>Nematoda</taxon>
        <taxon>Chromadorea</taxon>
        <taxon>Rhabditida</taxon>
        <taxon>Rhabditina</taxon>
        <taxon>Rhabditomorpha</taxon>
        <taxon>Strongyloidea</taxon>
        <taxon>Metastrongylidae</taxon>
        <taxon>Dictyocaulus</taxon>
    </lineage>
</organism>
<accession>A0A0D8XNX5</accession>
<keyword evidence="4" id="KW-1185">Reference proteome</keyword>
<evidence type="ECO:0000313" key="4">
    <source>
        <dbReference type="Proteomes" id="UP000053766"/>
    </source>
</evidence>
<dbReference type="STRING" id="29172.A0A0D8XNX5"/>
<dbReference type="Gene3D" id="3.30.230.10">
    <property type="match status" value="1"/>
</dbReference>
<evidence type="ECO:0000313" key="3">
    <source>
        <dbReference type="EMBL" id="KJH46333.1"/>
    </source>
</evidence>
<sequence>MKIDDVRPTSVTVEAAARIDLFGGWLDTPPITLHARPSAVVNMAILVDGKKPIACRISRCTTPGIFVKVEKTTVRFASSASIFYSHNKPDNPVVDYHYVIFEGALVCACLVCIGVPKHPDHNLAEALQECFATVGLEIECYSSLPHGSGSYGRTTAYNWWWLAGSSWLPLPRRKKRRIFLIQFQNHSQTKTPQKHKK</sequence>
<dbReference type="PANTHER" id="PTHR32463">
    <property type="entry name" value="L-FUCOSE KINASE"/>
    <property type="match status" value="1"/>
</dbReference>
<dbReference type="GO" id="GO:0042352">
    <property type="term" value="P:GDP-L-fucose salvage"/>
    <property type="evidence" value="ECO:0007669"/>
    <property type="project" value="TreeGrafter"/>
</dbReference>
<name>A0A0D8XNX5_DICVI</name>
<reference evidence="3 4" key="1">
    <citation type="submission" date="2013-11" db="EMBL/GenBank/DDBJ databases">
        <title>Draft genome of the bovine lungworm Dictyocaulus viviparus.</title>
        <authorList>
            <person name="Mitreva M."/>
        </authorList>
    </citation>
    <scope>NUCLEOTIDE SEQUENCE [LARGE SCALE GENOMIC DNA]</scope>
    <source>
        <strain evidence="3 4">HannoverDv2000</strain>
    </source>
</reference>
<dbReference type="Proteomes" id="UP000053766">
    <property type="component" value="Unassembled WGS sequence"/>
</dbReference>
<dbReference type="PANTHER" id="PTHR32463:SF0">
    <property type="entry name" value="L-FUCOSE KINASE"/>
    <property type="match status" value="1"/>
</dbReference>
<dbReference type="AlphaFoldDB" id="A0A0D8XNX5"/>
<evidence type="ECO:0000256" key="1">
    <source>
        <dbReference type="ARBA" id="ARBA00022679"/>
    </source>
</evidence>
<gene>
    <name evidence="3" type="ORF">DICVIV_07604</name>
</gene>
<protein>
    <submittedName>
        <fullName evidence="3">Uncharacterized protein</fullName>
    </submittedName>
</protein>